<protein>
    <submittedName>
        <fullName evidence="1">Uncharacterized protein</fullName>
    </submittedName>
</protein>
<gene>
    <name evidence="1" type="ORF">BKM31_17070</name>
</gene>
<sequence>MYGQGLGSLPRVEGAVFSVLRKVAGAFLAENIDQPVQYLRSPFEVGQAFVQRGACVALGVVQQSQNVMNAARLTPRR</sequence>
<accession>A0A1U9ZYB0</accession>
<organism evidence="1 2">
    <name type="scientific">[Actinomadura] parvosata subsp. kistnae</name>
    <dbReference type="NCBI Taxonomy" id="1909395"/>
    <lineage>
        <taxon>Bacteria</taxon>
        <taxon>Bacillati</taxon>
        <taxon>Actinomycetota</taxon>
        <taxon>Actinomycetes</taxon>
        <taxon>Streptosporangiales</taxon>
        <taxon>Streptosporangiaceae</taxon>
        <taxon>Nonomuraea</taxon>
    </lineage>
</organism>
<keyword evidence="2" id="KW-1185">Reference proteome</keyword>
<dbReference type="STRING" id="1909395.BKM31_17070"/>
<dbReference type="KEGG" id="noa:BKM31_17070"/>
<name>A0A1U9ZYB0_9ACTN</name>
<dbReference type="Proteomes" id="UP000190797">
    <property type="component" value="Chromosome"/>
</dbReference>
<reference evidence="2" key="1">
    <citation type="journal article" date="2017" name="Med. Chem. Commun.">
        <title>Nonomuraea sp. ATCC 55076 harbours the largest actinomycete chromosome to date and the kistamicin biosynthetic gene cluster.</title>
        <authorList>
            <person name="Nazari B."/>
            <person name="Forneris C.C."/>
            <person name="Gibson M.I."/>
            <person name="Moon K."/>
            <person name="Schramma K.R."/>
            <person name="Seyedsayamdost M.R."/>
        </authorList>
    </citation>
    <scope>NUCLEOTIDE SEQUENCE [LARGE SCALE GENOMIC DNA]</scope>
    <source>
        <strain evidence="2">ATCC 55076</strain>
    </source>
</reference>
<dbReference type="AlphaFoldDB" id="A0A1U9ZYB0"/>
<dbReference type="EMBL" id="CP017717">
    <property type="protein sequence ID" value="AQZ62946.1"/>
    <property type="molecule type" value="Genomic_DNA"/>
</dbReference>
<proteinExistence type="predicted"/>
<evidence type="ECO:0000313" key="1">
    <source>
        <dbReference type="EMBL" id="AQZ62946.1"/>
    </source>
</evidence>
<evidence type="ECO:0000313" key="2">
    <source>
        <dbReference type="Proteomes" id="UP000190797"/>
    </source>
</evidence>